<protein>
    <recommendedName>
        <fullName evidence="1">F-box domain-containing protein</fullName>
    </recommendedName>
</protein>
<evidence type="ECO:0000313" key="2">
    <source>
        <dbReference type="EMBL" id="KAG9439189.1"/>
    </source>
</evidence>
<evidence type="ECO:0000259" key="1">
    <source>
        <dbReference type="SMART" id="SM00256"/>
    </source>
</evidence>
<dbReference type="PANTHER" id="PTHR31293">
    <property type="entry name" value="RNI-LIKE SUPERFAMILY PROTEIN"/>
    <property type="match status" value="1"/>
</dbReference>
<dbReference type="Proteomes" id="UP000825729">
    <property type="component" value="Unassembled WGS sequence"/>
</dbReference>
<dbReference type="SMART" id="SM00256">
    <property type="entry name" value="FBOX"/>
    <property type="match status" value="1"/>
</dbReference>
<dbReference type="SUPFAM" id="SSF52047">
    <property type="entry name" value="RNI-like"/>
    <property type="match status" value="1"/>
</dbReference>
<proteinExistence type="predicted"/>
<dbReference type="InterPro" id="IPR001810">
    <property type="entry name" value="F-box_dom"/>
</dbReference>
<reference evidence="2 3" key="1">
    <citation type="submission" date="2021-07" db="EMBL/GenBank/DDBJ databases">
        <title>The Aristolochia fimbriata genome: insights into angiosperm evolution, floral development and chemical biosynthesis.</title>
        <authorList>
            <person name="Jiao Y."/>
        </authorList>
    </citation>
    <scope>NUCLEOTIDE SEQUENCE [LARGE SCALE GENOMIC DNA]</scope>
    <source>
        <strain evidence="2">IBCAS-2021</strain>
        <tissue evidence="2">Leaf</tissue>
    </source>
</reference>
<dbReference type="Gene3D" id="1.20.1280.50">
    <property type="match status" value="1"/>
</dbReference>
<dbReference type="Pfam" id="PF00646">
    <property type="entry name" value="F-box"/>
    <property type="match status" value="1"/>
</dbReference>
<comment type="caution">
    <text evidence="2">The sequence shown here is derived from an EMBL/GenBank/DDBJ whole genome shotgun (WGS) entry which is preliminary data.</text>
</comment>
<organism evidence="2 3">
    <name type="scientific">Aristolochia fimbriata</name>
    <name type="common">White veined hardy Dutchman's pipe vine</name>
    <dbReference type="NCBI Taxonomy" id="158543"/>
    <lineage>
        <taxon>Eukaryota</taxon>
        <taxon>Viridiplantae</taxon>
        <taxon>Streptophyta</taxon>
        <taxon>Embryophyta</taxon>
        <taxon>Tracheophyta</taxon>
        <taxon>Spermatophyta</taxon>
        <taxon>Magnoliopsida</taxon>
        <taxon>Magnoliidae</taxon>
        <taxon>Piperales</taxon>
        <taxon>Aristolochiaceae</taxon>
        <taxon>Aristolochia</taxon>
    </lineage>
</organism>
<dbReference type="PANTHER" id="PTHR31293:SF12">
    <property type="entry name" value="RNI-LIKE SUPERFAMILY PROTEIN"/>
    <property type="match status" value="1"/>
</dbReference>
<dbReference type="InterPro" id="IPR053781">
    <property type="entry name" value="F-box_AtFBL13-like"/>
</dbReference>
<gene>
    <name evidence="2" type="ORF">H6P81_019354</name>
</gene>
<dbReference type="CDD" id="cd22160">
    <property type="entry name" value="F-box_AtFBL13-like"/>
    <property type="match status" value="1"/>
</dbReference>
<dbReference type="InterPro" id="IPR055294">
    <property type="entry name" value="FBL60-like"/>
</dbReference>
<dbReference type="InterPro" id="IPR032675">
    <property type="entry name" value="LRR_dom_sf"/>
</dbReference>
<accession>A0AAV7DRJ1</accession>
<dbReference type="InterPro" id="IPR055357">
    <property type="entry name" value="LRR_At1g61320_AtMIF1"/>
</dbReference>
<dbReference type="AlphaFoldDB" id="A0AAV7DRJ1"/>
<dbReference type="InterPro" id="IPR036047">
    <property type="entry name" value="F-box-like_dom_sf"/>
</dbReference>
<keyword evidence="3" id="KW-1185">Reference proteome</keyword>
<evidence type="ECO:0000313" key="3">
    <source>
        <dbReference type="Proteomes" id="UP000825729"/>
    </source>
</evidence>
<dbReference type="SUPFAM" id="SSF81383">
    <property type="entry name" value="F-box domain"/>
    <property type="match status" value="1"/>
</dbReference>
<dbReference type="EMBL" id="JAINDJ010000008">
    <property type="protein sequence ID" value="KAG9439189.1"/>
    <property type="molecule type" value="Genomic_DNA"/>
</dbReference>
<dbReference type="Pfam" id="PF23622">
    <property type="entry name" value="LRR_At1g61320_AtMIF1"/>
    <property type="match status" value="1"/>
</dbReference>
<dbReference type="Gene3D" id="3.80.10.10">
    <property type="entry name" value="Ribonuclease Inhibitor"/>
    <property type="match status" value="1"/>
</dbReference>
<sequence>MEVGPTKIAKGYGDRISTLPEPILLHILSFLPTKFSIRTSVLSKRWRYLWTYVPTLDFDDSEAPFFKEDQVLLDMIFSPAELYLIEDKERDERFAEVVDEFLMLRNRIDIHKFRLWYSGNLFASRLRVWFKAAGTLNTKELDIGIFKRKGPFDLPLAVFGTKSLETLKLDLHFSRLRTPSNARFHRLKILQLVQVIFSSKYFHEEFFSNCPTLENLTLRTCGFTGSAPLNIVACGLKTLDIYECQGLRKCEMKLRAPNLVTFSYVLTSIAKNYDLSDLVSLAYAKVQIHKECDVQIRKKSQGNCSSLSQMISGLHAAKVLSICGSSIEMLAAEKDLLPPYPMFQNLERLNLIAYLCSCYDYMEAVDWFFSQCPNLNKLVIDDFERKSKHMGGLLCCTRRSASILPSTMNYLKEIEIKQCKTDPHAMKLMSLLEKKSPFLKKTDNL</sequence>
<name>A0AAV7DRJ1_ARIFI</name>
<feature type="domain" description="F-box" evidence="1">
    <location>
        <begin position="19"/>
        <end position="58"/>
    </location>
</feature>